<keyword evidence="2" id="KW-1185">Reference proteome</keyword>
<organism evidence="1 2">
    <name type="scientific">Naganishia adeliensis</name>
    <dbReference type="NCBI Taxonomy" id="92952"/>
    <lineage>
        <taxon>Eukaryota</taxon>
        <taxon>Fungi</taxon>
        <taxon>Dikarya</taxon>
        <taxon>Basidiomycota</taxon>
        <taxon>Agaricomycotina</taxon>
        <taxon>Tremellomycetes</taxon>
        <taxon>Filobasidiales</taxon>
        <taxon>Filobasidiaceae</taxon>
        <taxon>Naganishia</taxon>
    </lineage>
</organism>
<evidence type="ECO:0000313" key="1">
    <source>
        <dbReference type="EMBL" id="KAJ9113719.1"/>
    </source>
</evidence>
<dbReference type="Proteomes" id="UP001230649">
    <property type="component" value="Unassembled WGS sequence"/>
</dbReference>
<sequence>MSLFNSGTRSSLLRQAINRRTTARAGPQFSTSASGLQIRADSTFFSSNNARLNSGISLARQQAGQGAQRWEGTLRGGPGAKRNFSVSYGSLGEQTPATQQPSNTALLLILPSSFYLLGSIYPPSTLSLLFPRPAPPPLRADSEEGRQYTQKLEQELQNLSIVKEMRTMTVKPDGSEGDWYETRPMAKSLHPHSLTSSVLRGPSMFALPPLAFVKNNEQSAIIVIHVGRSLCGHDGIIHGGLLATVLDESLGRNALLNIPSKIGVTATLNVQYKKPTKADQFIIVRTELDSVAGRKVNVSGSIESLDGEILATAQALFVEPKYAQYLKNSGVAAALGERPRPRILDMDDTKEERVTPPQVKK</sequence>
<gene>
    <name evidence="1" type="ORF">QFC20_001742</name>
</gene>
<evidence type="ECO:0000313" key="2">
    <source>
        <dbReference type="Proteomes" id="UP001230649"/>
    </source>
</evidence>
<protein>
    <submittedName>
        <fullName evidence="1">Uncharacterized protein</fullName>
    </submittedName>
</protein>
<dbReference type="EMBL" id="JASBWS010000011">
    <property type="protein sequence ID" value="KAJ9113719.1"/>
    <property type="molecule type" value="Genomic_DNA"/>
</dbReference>
<accession>A0ACC2WR81</accession>
<proteinExistence type="predicted"/>
<reference evidence="1" key="1">
    <citation type="submission" date="2023-04" db="EMBL/GenBank/DDBJ databases">
        <title>Draft Genome sequencing of Naganishia species isolated from polar environments using Oxford Nanopore Technology.</title>
        <authorList>
            <person name="Leo P."/>
            <person name="Venkateswaran K."/>
        </authorList>
    </citation>
    <scope>NUCLEOTIDE SEQUENCE</scope>
    <source>
        <strain evidence="1">MNA-CCFEE 5262</strain>
    </source>
</reference>
<comment type="caution">
    <text evidence="1">The sequence shown here is derived from an EMBL/GenBank/DDBJ whole genome shotgun (WGS) entry which is preliminary data.</text>
</comment>
<name>A0ACC2WR81_9TREE</name>